<keyword evidence="2" id="KW-0560">Oxidoreductase</keyword>
<dbReference type="Gene3D" id="2.170.150.20">
    <property type="entry name" value="Peptide methionine sulfoxide reductase"/>
    <property type="match status" value="1"/>
</dbReference>
<sequence length="115" mass="12921">MNDSKINYKDILNPDQYRIAREGATEAPFTGQYCSLFEPGTYLCICCGTPLFSSESKYDSGSGWPDFHEAITEGVIKYEDDFSSGLKQTEVKCDQCDAHLGHVFDDGPPPDFKRY</sequence>
<protein>
    <recommendedName>
        <fullName evidence="1">peptide-methionine (R)-S-oxide reductase</fullName>
        <ecNumber evidence="1">1.8.4.12</ecNumber>
    </recommendedName>
</protein>
<accession>A0A381SK96</accession>
<dbReference type="GO" id="GO:0033743">
    <property type="term" value="F:peptide-methionine (R)-S-oxide reductase activity"/>
    <property type="evidence" value="ECO:0007669"/>
    <property type="project" value="UniProtKB-EC"/>
</dbReference>
<dbReference type="GO" id="GO:0030091">
    <property type="term" value="P:protein repair"/>
    <property type="evidence" value="ECO:0007669"/>
    <property type="project" value="InterPro"/>
</dbReference>
<dbReference type="PROSITE" id="PS51790">
    <property type="entry name" value="MSRB"/>
    <property type="match status" value="1"/>
</dbReference>
<gene>
    <name evidence="5" type="ORF">METZ01_LOCUS56718</name>
</gene>
<proteinExistence type="predicted"/>
<organism evidence="5">
    <name type="scientific">marine metagenome</name>
    <dbReference type="NCBI Taxonomy" id="408172"/>
    <lineage>
        <taxon>unclassified sequences</taxon>
        <taxon>metagenomes</taxon>
        <taxon>ecological metagenomes</taxon>
    </lineage>
</organism>
<evidence type="ECO:0000259" key="4">
    <source>
        <dbReference type="PROSITE" id="PS51790"/>
    </source>
</evidence>
<dbReference type="InterPro" id="IPR028427">
    <property type="entry name" value="Met_Sox_Rdtase_MsrB"/>
</dbReference>
<dbReference type="PANTHER" id="PTHR10173">
    <property type="entry name" value="METHIONINE SULFOXIDE REDUCTASE"/>
    <property type="match status" value="1"/>
</dbReference>
<evidence type="ECO:0000256" key="2">
    <source>
        <dbReference type="ARBA" id="ARBA00023002"/>
    </source>
</evidence>
<name>A0A381SK96_9ZZZZ</name>
<dbReference type="NCBIfam" id="TIGR00357">
    <property type="entry name" value="peptide-methionine (R)-S-oxide reductase MsrB"/>
    <property type="match status" value="1"/>
</dbReference>
<dbReference type="InterPro" id="IPR002579">
    <property type="entry name" value="Met_Sox_Rdtase_MsrB_dom"/>
</dbReference>
<dbReference type="EC" id="1.8.4.12" evidence="1"/>
<dbReference type="Pfam" id="PF01641">
    <property type="entry name" value="SelR"/>
    <property type="match status" value="1"/>
</dbReference>
<evidence type="ECO:0000256" key="3">
    <source>
        <dbReference type="ARBA" id="ARBA00048488"/>
    </source>
</evidence>
<comment type="catalytic activity">
    <reaction evidence="3">
        <text>L-methionyl-[protein] + [thioredoxin]-disulfide + H2O = L-methionyl-(R)-S-oxide-[protein] + [thioredoxin]-dithiol</text>
        <dbReference type="Rhea" id="RHEA:24164"/>
        <dbReference type="Rhea" id="RHEA-COMP:10698"/>
        <dbReference type="Rhea" id="RHEA-COMP:10700"/>
        <dbReference type="Rhea" id="RHEA-COMP:12313"/>
        <dbReference type="Rhea" id="RHEA-COMP:12314"/>
        <dbReference type="ChEBI" id="CHEBI:15377"/>
        <dbReference type="ChEBI" id="CHEBI:16044"/>
        <dbReference type="ChEBI" id="CHEBI:29950"/>
        <dbReference type="ChEBI" id="CHEBI:45764"/>
        <dbReference type="ChEBI" id="CHEBI:50058"/>
        <dbReference type="EC" id="1.8.4.12"/>
    </reaction>
</comment>
<dbReference type="GO" id="GO:0005737">
    <property type="term" value="C:cytoplasm"/>
    <property type="evidence" value="ECO:0007669"/>
    <property type="project" value="TreeGrafter"/>
</dbReference>
<dbReference type="SUPFAM" id="SSF51316">
    <property type="entry name" value="Mss4-like"/>
    <property type="match status" value="1"/>
</dbReference>
<reference evidence="5" key="1">
    <citation type="submission" date="2018-05" db="EMBL/GenBank/DDBJ databases">
        <authorList>
            <person name="Lanie J.A."/>
            <person name="Ng W.-L."/>
            <person name="Kazmierczak K.M."/>
            <person name="Andrzejewski T.M."/>
            <person name="Davidsen T.M."/>
            <person name="Wayne K.J."/>
            <person name="Tettelin H."/>
            <person name="Glass J.I."/>
            <person name="Rusch D."/>
            <person name="Podicherti R."/>
            <person name="Tsui H.-C.T."/>
            <person name="Winkler M.E."/>
        </authorList>
    </citation>
    <scope>NUCLEOTIDE SEQUENCE</scope>
</reference>
<dbReference type="PANTHER" id="PTHR10173:SF52">
    <property type="entry name" value="METHIONINE-R-SULFOXIDE REDUCTASE B1"/>
    <property type="match status" value="1"/>
</dbReference>
<dbReference type="GO" id="GO:0006979">
    <property type="term" value="P:response to oxidative stress"/>
    <property type="evidence" value="ECO:0007669"/>
    <property type="project" value="InterPro"/>
</dbReference>
<evidence type="ECO:0000313" key="5">
    <source>
        <dbReference type="EMBL" id="SVA03864.1"/>
    </source>
</evidence>
<evidence type="ECO:0000256" key="1">
    <source>
        <dbReference type="ARBA" id="ARBA00012499"/>
    </source>
</evidence>
<dbReference type="InterPro" id="IPR011057">
    <property type="entry name" value="Mss4-like_sf"/>
</dbReference>
<dbReference type="AlphaFoldDB" id="A0A381SK96"/>
<feature type="domain" description="MsrB" evidence="4">
    <location>
        <begin position="5"/>
        <end position="115"/>
    </location>
</feature>
<dbReference type="EMBL" id="UINC01003160">
    <property type="protein sequence ID" value="SVA03864.1"/>
    <property type="molecule type" value="Genomic_DNA"/>
</dbReference>